<gene>
    <name evidence="3" type="ORF">SAMN02745784_02293</name>
</gene>
<dbReference type="InterPro" id="IPR042070">
    <property type="entry name" value="PucR_C-HTH_sf"/>
</dbReference>
<evidence type="ECO:0000313" key="4">
    <source>
        <dbReference type="Proteomes" id="UP000184114"/>
    </source>
</evidence>
<proteinExistence type="predicted"/>
<dbReference type="Gene3D" id="1.10.10.2840">
    <property type="entry name" value="PucR C-terminal helix-turn-helix domain"/>
    <property type="match status" value="1"/>
</dbReference>
<dbReference type="Proteomes" id="UP000184114">
    <property type="component" value="Unassembled WGS sequence"/>
</dbReference>
<evidence type="ECO:0000259" key="1">
    <source>
        <dbReference type="Pfam" id="PF07905"/>
    </source>
</evidence>
<feature type="domain" description="Purine catabolism PurC-like" evidence="1">
    <location>
        <begin position="7"/>
        <end position="124"/>
    </location>
</feature>
<dbReference type="PANTHER" id="PTHR33744:SF1">
    <property type="entry name" value="DNA-BINDING TRANSCRIPTIONAL ACTIVATOR ADER"/>
    <property type="match status" value="1"/>
</dbReference>
<accession>A0A1M4XLQ3</accession>
<protein>
    <submittedName>
        <fullName evidence="3">Purine catabolism regulatory protein</fullName>
    </submittedName>
</protein>
<evidence type="ECO:0000259" key="2">
    <source>
        <dbReference type="Pfam" id="PF13556"/>
    </source>
</evidence>
<dbReference type="Pfam" id="PF13556">
    <property type="entry name" value="HTH_30"/>
    <property type="match status" value="1"/>
</dbReference>
<sequence length="550" mass="64361">MGVTVGEVLKTKFFGDYYLIAGKEGLNREIQAVSLFDAPDGYKWVKGKEFMLSSGYLFKDNIELFKEVILFLSKQNSTCLAVKINRYLGDIPKEIIDLCDELRFPLINVPNDVAWIDIINAVNSIVMNRYITHIIDKKNADKLVLRSDDFHKKIEKTIICLSEELNSPLSIVDILEKGIFDYPKKQPFLKDDISFNKEDDFSFNYQKEILCDKLNIYRITNIEDKEKCPFIIMPIVIKGVTVSKLMVWEHNAKIDYYDLFVLRLSYTLLLEIYEQIYLMNSFERRFYDDLIKSLINEELDSKQSLIKAINSIQDFKLNIENKFICICIKQNENNPSFYKDREKISTTFLLNLSKDKSIFGILDDNTIILIYDVEDYNKDIVMNVKKDFAGIFKEIKNNFQDREIKLGIGDMVEDICRIRESYVGSLKAVDIGSYIYTDGEMIAYEDLGPFGLFRLENIQRKDFNNNFIQVYPLLEEPDREELISTLKVYLESESNCNIAAKKLFIHSNTVRYRIAKIQQICNIDLENPIERLKMEITLKFINVLIHKKEF</sequence>
<dbReference type="AlphaFoldDB" id="A0A1M4XLQ3"/>
<dbReference type="InterPro" id="IPR025736">
    <property type="entry name" value="PucR_C-HTH_dom"/>
</dbReference>
<name>A0A1M4XLQ3_9FIRM</name>
<organism evidence="3 4">
    <name type="scientific">Tissierella praeacuta DSM 18095</name>
    <dbReference type="NCBI Taxonomy" id="1123404"/>
    <lineage>
        <taxon>Bacteria</taxon>
        <taxon>Bacillati</taxon>
        <taxon>Bacillota</taxon>
        <taxon>Tissierellia</taxon>
        <taxon>Tissierellales</taxon>
        <taxon>Tissierellaceae</taxon>
        <taxon>Tissierella</taxon>
    </lineage>
</organism>
<dbReference type="InterPro" id="IPR051448">
    <property type="entry name" value="CdaR-like_regulators"/>
</dbReference>
<dbReference type="EMBL" id="FQTY01000012">
    <property type="protein sequence ID" value="SHE94435.1"/>
    <property type="molecule type" value="Genomic_DNA"/>
</dbReference>
<dbReference type="InterPro" id="IPR012914">
    <property type="entry name" value="PucR_dom"/>
</dbReference>
<dbReference type="STRING" id="1123404.SAMN02745784_02293"/>
<reference evidence="4" key="1">
    <citation type="submission" date="2016-11" db="EMBL/GenBank/DDBJ databases">
        <authorList>
            <person name="Varghese N."/>
            <person name="Submissions S."/>
        </authorList>
    </citation>
    <scope>NUCLEOTIDE SEQUENCE [LARGE SCALE GENOMIC DNA]</scope>
    <source>
        <strain evidence="4">DSM 18095</strain>
    </source>
</reference>
<dbReference type="GeneID" id="90994193"/>
<evidence type="ECO:0000313" key="3">
    <source>
        <dbReference type="EMBL" id="SHE94435.1"/>
    </source>
</evidence>
<feature type="domain" description="PucR C-terminal helix-turn-helix" evidence="2">
    <location>
        <begin position="482"/>
        <end position="539"/>
    </location>
</feature>
<keyword evidence="4" id="KW-1185">Reference proteome</keyword>
<dbReference type="Pfam" id="PF07905">
    <property type="entry name" value="PucR"/>
    <property type="match status" value="1"/>
</dbReference>
<dbReference type="PANTHER" id="PTHR33744">
    <property type="entry name" value="CARBOHYDRATE DIACID REGULATOR"/>
    <property type="match status" value="1"/>
</dbReference>
<dbReference type="RefSeq" id="WP_072976360.1">
    <property type="nucleotide sequence ID" value="NZ_FQTY01000012.1"/>
</dbReference>